<dbReference type="RefSeq" id="WP_344890143.1">
    <property type="nucleotide sequence ID" value="NZ_BAAAZP010000163.1"/>
</dbReference>
<reference evidence="3" key="1">
    <citation type="journal article" date="2019" name="Int. J. Syst. Evol. Microbiol.">
        <title>The Global Catalogue of Microorganisms (GCM) 10K type strain sequencing project: providing services to taxonomists for standard genome sequencing and annotation.</title>
        <authorList>
            <consortium name="The Broad Institute Genomics Platform"/>
            <consortium name="The Broad Institute Genome Sequencing Center for Infectious Disease"/>
            <person name="Wu L."/>
            <person name="Ma J."/>
        </authorList>
    </citation>
    <scope>NUCLEOTIDE SEQUENCE [LARGE SCALE GENOMIC DNA]</scope>
    <source>
        <strain evidence="3">JCM 16904</strain>
    </source>
</reference>
<organism evidence="2 3">
    <name type="scientific">Nonomuraea antimicrobica</name>
    <dbReference type="NCBI Taxonomy" id="561173"/>
    <lineage>
        <taxon>Bacteria</taxon>
        <taxon>Bacillati</taxon>
        <taxon>Actinomycetota</taxon>
        <taxon>Actinomycetes</taxon>
        <taxon>Streptosporangiales</taxon>
        <taxon>Streptosporangiaceae</taxon>
        <taxon>Nonomuraea</taxon>
    </lineage>
</organism>
<name>A0ABP7DB96_9ACTN</name>
<dbReference type="InterPro" id="IPR020904">
    <property type="entry name" value="Sc_DH/Rdtase_CS"/>
</dbReference>
<dbReference type="CDD" id="cd05233">
    <property type="entry name" value="SDR_c"/>
    <property type="match status" value="1"/>
</dbReference>
<dbReference type="NCBIfam" id="NF005559">
    <property type="entry name" value="PRK07231.1"/>
    <property type="match status" value="1"/>
</dbReference>
<dbReference type="Proteomes" id="UP001500902">
    <property type="component" value="Unassembled WGS sequence"/>
</dbReference>
<evidence type="ECO:0000313" key="3">
    <source>
        <dbReference type="Proteomes" id="UP001500902"/>
    </source>
</evidence>
<dbReference type="SUPFAM" id="SSF51735">
    <property type="entry name" value="NAD(P)-binding Rossmann-fold domains"/>
    <property type="match status" value="1"/>
</dbReference>
<dbReference type="PANTHER" id="PTHR42760">
    <property type="entry name" value="SHORT-CHAIN DEHYDROGENASES/REDUCTASES FAMILY MEMBER"/>
    <property type="match status" value="1"/>
</dbReference>
<dbReference type="Gene3D" id="3.40.50.720">
    <property type="entry name" value="NAD(P)-binding Rossmann-like Domain"/>
    <property type="match status" value="1"/>
</dbReference>
<gene>
    <name evidence="2" type="ORF">GCM10022224_078450</name>
</gene>
<keyword evidence="3" id="KW-1185">Reference proteome</keyword>
<protein>
    <submittedName>
        <fullName evidence="2">SDR family NAD(P)-dependent oxidoreductase</fullName>
    </submittedName>
</protein>
<dbReference type="InterPro" id="IPR036291">
    <property type="entry name" value="NAD(P)-bd_dom_sf"/>
</dbReference>
<comment type="similarity">
    <text evidence="1">Belongs to the short-chain dehydrogenases/reductases (SDR) family.</text>
</comment>
<evidence type="ECO:0000313" key="2">
    <source>
        <dbReference type="EMBL" id="GAA3700901.1"/>
    </source>
</evidence>
<dbReference type="PRINTS" id="PR00081">
    <property type="entry name" value="GDHRDH"/>
</dbReference>
<accession>A0ABP7DB96</accession>
<dbReference type="PRINTS" id="PR00080">
    <property type="entry name" value="SDRFAMILY"/>
</dbReference>
<proteinExistence type="inferred from homology"/>
<dbReference type="PROSITE" id="PS00061">
    <property type="entry name" value="ADH_SHORT"/>
    <property type="match status" value="1"/>
</dbReference>
<comment type="caution">
    <text evidence="2">The sequence shown here is derived from an EMBL/GenBank/DDBJ whole genome shotgun (WGS) entry which is preliminary data.</text>
</comment>
<dbReference type="InterPro" id="IPR002347">
    <property type="entry name" value="SDR_fam"/>
</dbReference>
<sequence length="253" mass="26055">MFDLSGKRAVVTGASSGIGRAIAAGLARAGADVAGLSLTAPEGAADVEAAGRRALFLSGDVADPGQVEEFAARVEEAWGGIDIWVNNAARLIMGPFLDVPVHDWRALLESNLHGYYHGCRAAVARMRRQGGGRIINISSITDIQPASTMTAYVTAKGGVVALTKSLAVEVAGEGITVNAIAPGAIETPLSAAAYTPPVRRAYERRIPVGRVGVPEDIVAAAVFLASDEAAYVTGHELVVDGGMTLNGNVVIPD</sequence>
<dbReference type="Pfam" id="PF13561">
    <property type="entry name" value="adh_short_C2"/>
    <property type="match status" value="1"/>
</dbReference>
<dbReference type="EMBL" id="BAAAZP010000163">
    <property type="protein sequence ID" value="GAA3700901.1"/>
    <property type="molecule type" value="Genomic_DNA"/>
</dbReference>
<evidence type="ECO:0000256" key="1">
    <source>
        <dbReference type="ARBA" id="ARBA00006484"/>
    </source>
</evidence>